<dbReference type="EMBL" id="JAAGMK010000454">
    <property type="protein sequence ID" value="NEB85769.1"/>
    <property type="molecule type" value="Genomic_DNA"/>
</dbReference>
<gene>
    <name evidence="2" type="ORF">G3I43_16530</name>
</gene>
<evidence type="ECO:0000256" key="1">
    <source>
        <dbReference type="SAM" id="MobiDB-lite"/>
    </source>
</evidence>
<evidence type="ECO:0000313" key="2">
    <source>
        <dbReference type="EMBL" id="NEB85769.1"/>
    </source>
</evidence>
<feature type="compositionally biased region" description="Basic and acidic residues" evidence="1">
    <location>
        <begin position="203"/>
        <end position="216"/>
    </location>
</feature>
<feature type="compositionally biased region" description="Low complexity" evidence="1">
    <location>
        <begin position="217"/>
        <end position="226"/>
    </location>
</feature>
<feature type="region of interest" description="Disordered" evidence="1">
    <location>
        <begin position="185"/>
        <end position="257"/>
    </location>
</feature>
<sequence length="275" mass="28960">MREYRALFAVDIVGSSGRGDVALEQIRQVLSAALHASFTRSGVDWDDCLRHDLGDGMRIVAPAGTPETSLIHPLVHELTARLRAHNLLAGKPTRIRLRMALHAGSVQVGRDGTVSGRPLEVLARLLDAEPVRAALAQAPEATTALLVSEHFHETAVCQGRPGIEPAAFRRVDVREKEFAASGWLHVPAYGGTPQSAGSAPDRTSSDADRTSSESDRTSSAPDPTAPESDRASSDADRTAPDADAPAGNTKVISKASGHGVIYALGNGTMNIGGKQ</sequence>
<organism evidence="2">
    <name type="scientific">Streptomyces anulatus</name>
    <name type="common">Streptomyces chrysomallus</name>
    <dbReference type="NCBI Taxonomy" id="1892"/>
    <lineage>
        <taxon>Bacteria</taxon>
        <taxon>Bacillati</taxon>
        <taxon>Actinomycetota</taxon>
        <taxon>Actinomycetes</taxon>
        <taxon>Kitasatosporales</taxon>
        <taxon>Streptomycetaceae</taxon>
        <taxon>Streptomyces</taxon>
    </lineage>
</organism>
<dbReference type="InterPro" id="IPR029787">
    <property type="entry name" value="Nucleotide_cyclase"/>
</dbReference>
<feature type="compositionally biased region" description="Basic and acidic residues" evidence="1">
    <location>
        <begin position="227"/>
        <end position="240"/>
    </location>
</feature>
<protein>
    <recommendedName>
        <fullName evidence="3">Guanylate cyclase domain-containing protein</fullName>
    </recommendedName>
</protein>
<reference evidence="2" key="1">
    <citation type="submission" date="2020-01" db="EMBL/GenBank/DDBJ databases">
        <title>Insect and environment-associated Actinomycetes.</title>
        <authorList>
            <person name="Currrie C."/>
            <person name="Chevrette M."/>
            <person name="Carlson C."/>
            <person name="Stubbendieck R."/>
            <person name="Wendt-Pienkowski E."/>
        </authorList>
    </citation>
    <scope>NUCLEOTIDE SEQUENCE</scope>
    <source>
        <strain evidence="2">SID505</strain>
    </source>
</reference>
<proteinExistence type="predicted"/>
<dbReference type="AlphaFoldDB" id="A0A6G3SS90"/>
<dbReference type="Gene3D" id="3.30.70.1230">
    <property type="entry name" value="Nucleotide cyclase"/>
    <property type="match status" value="1"/>
</dbReference>
<name>A0A6G3SS90_STRAQ</name>
<accession>A0A6G3SS90</accession>
<comment type="caution">
    <text evidence="2">The sequence shown here is derived from an EMBL/GenBank/DDBJ whole genome shotgun (WGS) entry which is preliminary data.</text>
</comment>
<dbReference type="SUPFAM" id="SSF55073">
    <property type="entry name" value="Nucleotide cyclase"/>
    <property type="match status" value="1"/>
</dbReference>
<evidence type="ECO:0008006" key="3">
    <source>
        <dbReference type="Google" id="ProtNLM"/>
    </source>
</evidence>